<reference evidence="3" key="1">
    <citation type="journal article" date="2014" name="Science">
        <title>Ancient hybridizations among the ancestral genomes of bread wheat.</title>
        <authorList>
            <consortium name="International Wheat Genome Sequencing Consortium,"/>
            <person name="Marcussen T."/>
            <person name="Sandve S.R."/>
            <person name="Heier L."/>
            <person name="Spannagl M."/>
            <person name="Pfeifer M."/>
            <person name="Jakobsen K.S."/>
            <person name="Wulff B.B."/>
            <person name="Steuernagel B."/>
            <person name="Mayer K.F."/>
            <person name="Olsen O.A."/>
        </authorList>
    </citation>
    <scope>NUCLEOTIDE SEQUENCE [LARGE SCALE GENOMIC DNA]</scope>
    <source>
        <strain evidence="3">cv. AL8/78</strain>
    </source>
</reference>
<reference evidence="3" key="2">
    <citation type="journal article" date="2017" name="Nat. Plants">
        <title>The Aegilops tauschii genome reveals multiple impacts of transposons.</title>
        <authorList>
            <person name="Zhao G."/>
            <person name="Zou C."/>
            <person name="Li K."/>
            <person name="Wang K."/>
            <person name="Li T."/>
            <person name="Gao L."/>
            <person name="Zhang X."/>
            <person name="Wang H."/>
            <person name="Yang Z."/>
            <person name="Liu X."/>
            <person name="Jiang W."/>
            <person name="Mao L."/>
            <person name="Kong X."/>
            <person name="Jiao Y."/>
            <person name="Jia J."/>
        </authorList>
    </citation>
    <scope>NUCLEOTIDE SEQUENCE [LARGE SCALE GENOMIC DNA]</scope>
    <source>
        <strain evidence="3">cv. AL8/78</strain>
    </source>
</reference>
<dbReference type="EnsemblPlants" id="AET6Gv20372000.1">
    <property type="protein sequence ID" value="AET6Gv20372000.1"/>
    <property type="gene ID" value="AET6Gv20372000"/>
</dbReference>
<dbReference type="InterPro" id="IPR007321">
    <property type="entry name" value="Transposase_28"/>
</dbReference>
<dbReference type="AlphaFoldDB" id="A0A453NHQ1"/>
<reference evidence="2" key="3">
    <citation type="journal article" date="2017" name="Nature">
        <title>Genome sequence of the progenitor of the wheat D genome Aegilops tauschii.</title>
        <authorList>
            <person name="Luo M.C."/>
            <person name="Gu Y.Q."/>
            <person name="Puiu D."/>
            <person name="Wang H."/>
            <person name="Twardziok S.O."/>
            <person name="Deal K.R."/>
            <person name="Huo N."/>
            <person name="Zhu T."/>
            <person name="Wang L."/>
            <person name="Wang Y."/>
            <person name="McGuire P.E."/>
            <person name="Liu S."/>
            <person name="Long H."/>
            <person name="Ramasamy R.K."/>
            <person name="Rodriguez J.C."/>
            <person name="Van S.L."/>
            <person name="Yuan L."/>
            <person name="Wang Z."/>
            <person name="Xia Z."/>
            <person name="Xiao L."/>
            <person name="Anderson O.D."/>
            <person name="Ouyang S."/>
            <person name="Liang Y."/>
            <person name="Zimin A.V."/>
            <person name="Pertea G."/>
            <person name="Qi P."/>
            <person name="Bennetzen J.L."/>
            <person name="Dai X."/>
            <person name="Dawson M.W."/>
            <person name="Muller H.G."/>
            <person name="Kugler K."/>
            <person name="Rivarola-Duarte L."/>
            <person name="Spannagl M."/>
            <person name="Mayer K.F.X."/>
            <person name="Lu F.H."/>
            <person name="Bevan M.W."/>
            <person name="Leroy P."/>
            <person name="Li P."/>
            <person name="You F.M."/>
            <person name="Sun Q."/>
            <person name="Liu Z."/>
            <person name="Lyons E."/>
            <person name="Wicker T."/>
            <person name="Salzberg S.L."/>
            <person name="Devos K.M."/>
            <person name="Dvorak J."/>
        </authorList>
    </citation>
    <scope>NUCLEOTIDE SEQUENCE [LARGE SCALE GENOMIC DNA]</scope>
    <source>
        <strain evidence="2">cv. AL8/78</strain>
    </source>
</reference>
<dbReference type="Proteomes" id="UP000015105">
    <property type="component" value="Chromosome 6D"/>
</dbReference>
<reference evidence="2" key="5">
    <citation type="journal article" date="2021" name="G3 (Bethesda)">
        <title>Aegilops tauschii genome assembly Aet v5.0 features greater sequence contiguity and improved annotation.</title>
        <authorList>
            <person name="Wang L."/>
            <person name="Zhu T."/>
            <person name="Rodriguez J.C."/>
            <person name="Deal K.R."/>
            <person name="Dubcovsky J."/>
            <person name="McGuire P.E."/>
            <person name="Lux T."/>
            <person name="Spannagl M."/>
            <person name="Mayer K.F.X."/>
            <person name="Baldrich P."/>
            <person name="Meyers B.C."/>
            <person name="Huo N."/>
            <person name="Gu Y.Q."/>
            <person name="Zhou H."/>
            <person name="Devos K.M."/>
            <person name="Bennetzen J.L."/>
            <person name="Unver T."/>
            <person name="Budak H."/>
            <person name="Gulick P.J."/>
            <person name="Galiba G."/>
            <person name="Kalapos B."/>
            <person name="Nelson D.R."/>
            <person name="Li P."/>
            <person name="You F.M."/>
            <person name="Luo M.C."/>
            <person name="Dvorak J."/>
        </authorList>
    </citation>
    <scope>NUCLEOTIDE SEQUENCE [LARGE SCALE GENOMIC DNA]</scope>
    <source>
        <strain evidence="2">cv. AL8/78</strain>
    </source>
</reference>
<evidence type="ECO:0000313" key="2">
    <source>
        <dbReference type="EnsemblPlants" id="AET6Gv20372000.1"/>
    </source>
</evidence>
<keyword evidence="3" id="KW-1185">Reference proteome</keyword>
<proteinExistence type="predicted"/>
<evidence type="ECO:0000313" key="3">
    <source>
        <dbReference type="Proteomes" id="UP000015105"/>
    </source>
</evidence>
<dbReference type="Pfam" id="PF04195">
    <property type="entry name" value="Transposase_28"/>
    <property type="match status" value="1"/>
</dbReference>
<sequence length="60" mass="6949">MRCKFFIVPPFSVAFCRIMFYHLTPNSVVFLSPFLHSCEGFLGILLDLELCHHLFCALAR</sequence>
<reference evidence="2" key="4">
    <citation type="submission" date="2019-03" db="UniProtKB">
        <authorList>
            <consortium name="EnsemblPlants"/>
        </authorList>
    </citation>
    <scope>IDENTIFICATION</scope>
</reference>
<evidence type="ECO:0000259" key="1">
    <source>
        <dbReference type="Pfam" id="PF04195"/>
    </source>
</evidence>
<accession>A0A453NHQ1</accession>
<name>A0A453NHQ1_AEGTS</name>
<dbReference type="Gramene" id="AET6Gv20372000.1">
    <property type="protein sequence ID" value="AET6Gv20372000.1"/>
    <property type="gene ID" value="AET6Gv20372000"/>
</dbReference>
<protein>
    <recommendedName>
        <fullName evidence="1">Transposase (putative) gypsy type domain-containing protein</fullName>
    </recommendedName>
</protein>
<feature type="domain" description="Transposase (putative) gypsy type" evidence="1">
    <location>
        <begin position="10"/>
        <end position="57"/>
    </location>
</feature>
<organism evidence="2 3">
    <name type="scientific">Aegilops tauschii subsp. strangulata</name>
    <name type="common">Goatgrass</name>
    <dbReference type="NCBI Taxonomy" id="200361"/>
    <lineage>
        <taxon>Eukaryota</taxon>
        <taxon>Viridiplantae</taxon>
        <taxon>Streptophyta</taxon>
        <taxon>Embryophyta</taxon>
        <taxon>Tracheophyta</taxon>
        <taxon>Spermatophyta</taxon>
        <taxon>Magnoliopsida</taxon>
        <taxon>Liliopsida</taxon>
        <taxon>Poales</taxon>
        <taxon>Poaceae</taxon>
        <taxon>BOP clade</taxon>
        <taxon>Pooideae</taxon>
        <taxon>Triticodae</taxon>
        <taxon>Triticeae</taxon>
        <taxon>Triticinae</taxon>
        <taxon>Aegilops</taxon>
    </lineage>
</organism>